<dbReference type="Pfam" id="PF24351">
    <property type="entry name" value="DUF7511"/>
    <property type="match status" value="1"/>
</dbReference>
<accession>L9ZI43</accession>
<evidence type="ECO:0000259" key="1">
    <source>
        <dbReference type="Pfam" id="PF24351"/>
    </source>
</evidence>
<sequence length="74" mass="8153">MSSSKPDPFNWIDRSDLESPHANQRRIDAVHTLADPDGVPPQCAIHPPADEAEILTAWVAASGEQSFVDLEDMR</sequence>
<reference evidence="2 3" key="1">
    <citation type="journal article" date="2014" name="PLoS Genet.">
        <title>Phylogenetically driven sequencing of extremely halophilic archaea reveals strategies for static and dynamic osmo-response.</title>
        <authorList>
            <person name="Becker E.A."/>
            <person name="Seitzer P.M."/>
            <person name="Tritt A."/>
            <person name="Larsen D."/>
            <person name="Krusor M."/>
            <person name="Yao A.I."/>
            <person name="Wu D."/>
            <person name="Madern D."/>
            <person name="Eisen J.A."/>
            <person name="Darling A.E."/>
            <person name="Facciotti M.T."/>
        </authorList>
    </citation>
    <scope>NUCLEOTIDE SEQUENCE [LARGE SCALE GENOMIC DNA]</scope>
    <source>
        <strain evidence="2 3">JCM 14663</strain>
    </source>
</reference>
<dbReference type="AlphaFoldDB" id="L9ZI43"/>
<feature type="domain" description="DUF7511" evidence="1">
    <location>
        <begin position="30"/>
        <end position="74"/>
    </location>
</feature>
<proteinExistence type="predicted"/>
<dbReference type="RefSeq" id="WP_008451589.1">
    <property type="nucleotide sequence ID" value="NZ_AOIJ01000008.1"/>
</dbReference>
<dbReference type="EMBL" id="AOIJ01000008">
    <property type="protein sequence ID" value="ELY85267.1"/>
    <property type="molecule type" value="Genomic_DNA"/>
</dbReference>
<comment type="caution">
    <text evidence="2">The sequence shown here is derived from an EMBL/GenBank/DDBJ whole genome shotgun (WGS) entry which is preliminary data.</text>
</comment>
<dbReference type="Proteomes" id="UP000011592">
    <property type="component" value="Unassembled WGS sequence"/>
</dbReference>
<dbReference type="InterPro" id="IPR055933">
    <property type="entry name" value="DUF7511"/>
</dbReference>
<protein>
    <recommendedName>
        <fullName evidence="1">DUF7511 domain-containing protein</fullName>
    </recommendedName>
</protein>
<dbReference type="PATRIC" id="fig|1230459.4.peg.40"/>
<evidence type="ECO:0000313" key="2">
    <source>
        <dbReference type="EMBL" id="ELY85267.1"/>
    </source>
</evidence>
<keyword evidence="3" id="KW-1185">Reference proteome</keyword>
<name>L9ZI43_9EURY</name>
<gene>
    <name evidence="2" type="ORF">C486_00205</name>
</gene>
<evidence type="ECO:0000313" key="3">
    <source>
        <dbReference type="Proteomes" id="UP000011592"/>
    </source>
</evidence>
<organism evidence="2 3">
    <name type="scientific">Natrinema gari JCM 14663</name>
    <dbReference type="NCBI Taxonomy" id="1230459"/>
    <lineage>
        <taxon>Archaea</taxon>
        <taxon>Methanobacteriati</taxon>
        <taxon>Methanobacteriota</taxon>
        <taxon>Stenosarchaea group</taxon>
        <taxon>Halobacteria</taxon>
        <taxon>Halobacteriales</taxon>
        <taxon>Natrialbaceae</taxon>
        <taxon>Natrinema</taxon>
    </lineage>
</organism>